<reference evidence="2" key="1">
    <citation type="journal article" date="2019" name="MBio">
        <title>Comparative genomics for the elucidation of multidrug resistance (MDR) in Candida lusitaniae.</title>
        <authorList>
            <person name="Kannan A."/>
            <person name="Asner S.A."/>
            <person name="Trachsel E."/>
            <person name="Kelly S."/>
            <person name="Parker J."/>
            <person name="Sanglard D."/>
        </authorList>
    </citation>
    <scope>NUCLEOTIDE SEQUENCE [LARGE SCALE GENOMIC DNA]</scope>
    <source>
        <strain evidence="2">P1</strain>
    </source>
</reference>
<keyword evidence="2" id="KW-1185">Reference proteome</keyword>
<name>A0ACD0WJT1_CLALS</name>
<gene>
    <name evidence="1" type="ORF">EJF14_30717</name>
</gene>
<dbReference type="EMBL" id="CP038486">
    <property type="protein sequence ID" value="QFZ27732.1"/>
    <property type="molecule type" value="Genomic_DNA"/>
</dbReference>
<protein>
    <submittedName>
        <fullName evidence="1">Zinc-responsive transcriptional regulator</fullName>
    </submittedName>
</protein>
<evidence type="ECO:0000313" key="2">
    <source>
        <dbReference type="Proteomes" id="UP000326582"/>
    </source>
</evidence>
<proteinExistence type="predicted"/>
<accession>A0ACD0WJT1</accession>
<evidence type="ECO:0000313" key="1">
    <source>
        <dbReference type="EMBL" id="QFZ27732.1"/>
    </source>
</evidence>
<dbReference type="Proteomes" id="UP000326582">
    <property type="component" value="Chromosome 3"/>
</dbReference>
<organism evidence="1 2">
    <name type="scientific">Clavispora lusitaniae</name>
    <name type="common">Candida lusitaniae</name>
    <dbReference type="NCBI Taxonomy" id="36911"/>
    <lineage>
        <taxon>Eukaryota</taxon>
        <taxon>Fungi</taxon>
        <taxon>Dikarya</taxon>
        <taxon>Ascomycota</taxon>
        <taxon>Saccharomycotina</taxon>
        <taxon>Pichiomycetes</taxon>
        <taxon>Metschnikowiaceae</taxon>
        <taxon>Clavispora</taxon>
    </lineage>
</organism>
<sequence length="647" mass="72945">MASTTSLAETPQMLTQQGGMDNSTFTHGYVHGHVHRHNDFMHIHGHIHNHDHTNQLSSADSKPAGESSAECHEFDEICRDIFCEDLDDCYFEDCISQCHEASCADDSCIARCEDVSADCCEDASADCCNDPQCLESGSIDCSAECSALREHENSLCESQKSNMELFENLLQNVQKNVEQSFQDKDQGIFQQKNHTDYGNIQSMEISEPDAKKRKVTDQKLEIHFPHPCHSAPASEGNELSSKTSSETWPIQTSKHHTHQTCFHAKVPSSTVDQTAHDLDTETSKQLKSDFDFFIQFDNFNPLNLNNQDFSAQPFFNNHFEDPGASATYPCQWEKCQTKVDDSHLVQHLVNAHIKDEYGLSSGNSLGQPPFECEWSNCNFVDEDYSAFLGHLNTHKCDPPRVELKDSIMPTDKDVSALLTPNSASELTDSPKKEVNETSLNGLNITSMKICSKSNSSDELTDPNFTCKWAVATDETGFPIVCGKTHKSEGELQHHLQDDHIGSGRSVYHCCWVGCERHQGKPFIQRQKLYRHIHIHTHYKPCKCSVCGACFAVEAILKQHMRIHSGEKPFVCDTCGKRFSTSSSLSIHNRVHSGEKPLQCTWPGCKKRFSESSNLAKHLRLHMKKFTCETCGEVFDKRTEYTKHKKLH</sequence>